<dbReference type="Pfam" id="PF22281">
    <property type="entry name" value="DUF6959"/>
    <property type="match status" value="1"/>
</dbReference>
<organism evidence="1 2">
    <name type="scientific">Catenulispora yoronensis</name>
    <dbReference type="NCBI Taxonomy" id="450799"/>
    <lineage>
        <taxon>Bacteria</taxon>
        <taxon>Bacillati</taxon>
        <taxon>Actinomycetota</taxon>
        <taxon>Actinomycetes</taxon>
        <taxon>Catenulisporales</taxon>
        <taxon>Catenulisporaceae</taxon>
        <taxon>Catenulispora</taxon>
    </lineage>
</organism>
<reference evidence="2" key="1">
    <citation type="journal article" date="2019" name="Int. J. Syst. Evol. Microbiol.">
        <title>The Global Catalogue of Microorganisms (GCM) 10K type strain sequencing project: providing services to taxonomists for standard genome sequencing and annotation.</title>
        <authorList>
            <consortium name="The Broad Institute Genomics Platform"/>
            <consortium name="The Broad Institute Genome Sequencing Center for Infectious Disease"/>
            <person name="Wu L."/>
            <person name="Ma J."/>
        </authorList>
    </citation>
    <scope>NUCLEOTIDE SEQUENCE [LARGE SCALE GENOMIC DNA]</scope>
    <source>
        <strain evidence="2">JCM 16014</strain>
    </source>
</reference>
<proteinExistence type="predicted"/>
<protein>
    <submittedName>
        <fullName evidence="1">Uncharacterized protein</fullName>
    </submittedName>
</protein>
<dbReference type="EMBL" id="BAAAQN010000048">
    <property type="protein sequence ID" value="GAA2049899.1"/>
    <property type="molecule type" value="Genomic_DNA"/>
</dbReference>
<gene>
    <name evidence="1" type="ORF">GCM10009839_65080</name>
</gene>
<accession>A0ABP5GRK0</accession>
<evidence type="ECO:0000313" key="1">
    <source>
        <dbReference type="EMBL" id="GAA2049899.1"/>
    </source>
</evidence>
<name>A0ABP5GRK0_9ACTN</name>
<sequence>MRSMERVEVELFTDGSNNAVVRMPGRSFPGVLVQGDSLSVIRSDVAGIRDACRAEGAAEALELAEFLLADLDAILLRYTDALDRHDLRRPF</sequence>
<keyword evidence="2" id="KW-1185">Reference proteome</keyword>
<dbReference type="InterPro" id="IPR053801">
    <property type="entry name" value="DUF6959"/>
</dbReference>
<comment type="caution">
    <text evidence="1">The sequence shown here is derived from an EMBL/GenBank/DDBJ whole genome shotgun (WGS) entry which is preliminary data.</text>
</comment>
<evidence type="ECO:0000313" key="2">
    <source>
        <dbReference type="Proteomes" id="UP001500751"/>
    </source>
</evidence>
<dbReference type="Proteomes" id="UP001500751">
    <property type="component" value="Unassembled WGS sequence"/>
</dbReference>